<gene>
    <name evidence="2" type="ORF">DWX94_01145</name>
</gene>
<dbReference type="Proteomes" id="UP000283295">
    <property type="component" value="Unassembled WGS sequence"/>
</dbReference>
<dbReference type="EMBL" id="QRVK01000002">
    <property type="protein sequence ID" value="RGS44034.1"/>
    <property type="molecule type" value="Genomic_DNA"/>
</dbReference>
<feature type="transmembrane region" description="Helical" evidence="1">
    <location>
        <begin position="178"/>
        <end position="206"/>
    </location>
</feature>
<keyword evidence="1" id="KW-1133">Transmembrane helix</keyword>
<keyword evidence="1" id="KW-0812">Transmembrane</keyword>
<dbReference type="InterPro" id="IPR014194">
    <property type="entry name" value="Spore_III_AE"/>
</dbReference>
<evidence type="ECO:0000256" key="1">
    <source>
        <dbReference type="SAM" id="Phobius"/>
    </source>
</evidence>
<name>A0A412IVA7_9FIRM</name>
<evidence type="ECO:0008006" key="4">
    <source>
        <dbReference type="Google" id="ProtNLM"/>
    </source>
</evidence>
<dbReference type="Pfam" id="PF09546">
    <property type="entry name" value="Spore_III_AE"/>
    <property type="match status" value="1"/>
</dbReference>
<organism evidence="2 3">
    <name type="scientific">Coprococcus eutactus</name>
    <dbReference type="NCBI Taxonomy" id="33043"/>
    <lineage>
        <taxon>Bacteria</taxon>
        <taxon>Bacillati</taxon>
        <taxon>Bacillota</taxon>
        <taxon>Clostridia</taxon>
        <taxon>Lachnospirales</taxon>
        <taxon>Lachnospiraceae</taxon>
        <taxon>Coprococcus</taxon>
    </lineage>
</organism>
<comment type="caution">
    <text evidence="2">The sequence shown here is derived from an EMBL/GenBank/DDBJ whole genome shotgun (WGS) entry which is preliminary data.</text>
</comment>
<protein>
    <recommendedName>
        <fullName evidence="4">Stage III sporulation protein AE</fullName>
    </recommendedName>
</protein>
<feature type="transmembrane region" description="Helical" evidence="1">
    <location>
        <begin position="88"/>
        <end position="106"/>
    </location>
</feature>
<dbReference type="OrthoDB" id="1706761at2"/>
<reference evidence="2 3" key="1">
    <citation type="submission" date="2018-08" db="EMBL/GenBank/DDBJ databases">
        <title>A genome reference for cultivated species of the human gut microbiota.</title>
        <authorList>
            <person name="Zou Y."/>
            <person name="Xue W."/>
            <person name="Luo G."/>
        </authorList>
    </citation>
    <scope>NUCLEOTIDE SEQUENCE [LARGE SCALE GENOMIC DNA]</scope>
    <source>
        <strain evidence="2 3">AF22-21</strain>
    </source>
</reference>
<feature type="transmembrane region" description="Helical" evidence="1">
    <location>
        <begin position="293"/>
        <end position="324"/>
    </location>
</feature>
<evidence type="ECO:0000313" key="3">
    <source>
        <dbReference type="Proteomes" id="UP000283295"/>
    </source>
</evidence>
<proteinExistence type="predicted"/>
<feature type="transmembrane region" description="Helical" evidence="1">
    <location>
        <begin position="260"/>
        <end position="281"/>
    </location>
</feature>
<accession>A0A412IVA7</accession>
<feature type="transmembrane region" description="Helical" evidence="1">
    <location>
        <begin position="118"/>
        <end position="137"/>
    </location>
</feature>
<keyword evidence="1" id="KW-0472">Membrane</keyword>
<dbReference type="AlphaFoldDB" id="A0A412IVA7"/>
<feature type="transmembrane region" description="Helical" evidence="1">
    <location>
        <begin position="336"/>
        <end position="362"/>
    </location>
</feature>
<evidence type="ECO:0000313" key="2">
    <source>
        <dbReference type="EMBL" id="RGS44034.1"/>
    </source>
</evidence>
<sequence>MALLIYMVGVFALLPEYQVSADMRIAEYESDPDSDWVDQLDELISEKMSVKFSEIYELLRTGDIDGACRRVGRALADSIAYEVRTSRVLALQIIAVIVLGSTFAQVSGNIGEYVMENGFMVTYMVLVSLLLGDFVIVQNVVTDTIGDVTEFMRAFYPMYASQILYVSGPESAMYSQSVLILVIYICQTGIIGFILPLIKCSGIVALVNNLNKEDNFSRLAGLMKKLASWGLGTMFAVVTGINVVKSMIAPSIDRVSRNGILRAIGKMSGMSSVSAVLSVMISTGEFIKNCMGMACTVIIVILAAVPMIKILIIVFTLRCIAAVVQPVGDSRYSEGVGIMAATAELMLKACGISVMMFVISIAL</sequence>
<feature type="transmembrane region" description="Helical" evidence="1">
    <location>
        <begin position="226"/>
        <end position="248"/>
    </location>
</feature>